<name>A0A814ISU4_9BILA</name>
<sequence length="83" mass="9727">MFRQLMIHLRAFLSDFTAIRQLDTATLPRTTLPRTTTPRTTLPRTQKTTLPRIQRTTLPRRLVCWKSRINEAGFVFCTSCFQT</sequence>
<evidence type="ECO:0000313" key="3">
    <source>
        <dbReference type="Proteomes" id="UP000663829"/>
    </source>
</evidence>
<proteinExistence type="predicted"/>
<comment type="caution">
    <text evidence="1">The sequence shown here is derived from an EMBL/GenBank/DDBJ whole genome shotgun (WGS) entry which is preliminary data.</text>
</comment>
<dbReference type="Proteomes" id="UP000681722">
    <property type="component" value="Unassembled WGS sequence"/>
</dbReference>
<evidence type="ECO:0000313" key="1">
    <source>
        <dbReference type="EMBL" id="CAF1028029.1"/>
    </source>
</evidence>
<organism evidence="1 3">
    <name type="scientific">Didymodactylos carnosus</name>
    <dbReference type="NCBI Taxonomy" id="1234261"/>
    <lineage>
        <taxon>Eukaryota</taxon>
        <taxon>Metazoa</taxon>
        <taxon>Spiralia</taxon>
        <taxon>Gnathifera</taxon>
        <taxon>Rotifera</taxon>
        <taxon>Eurotatoria</taxon>
        <taxon>Bdelloidea</taxon>
        <taxon>Philodinida</taxon>
        <taxon>Philodinidae</taxon>
        <taxon>Didymodactylos</taxon>
    </lineage>
</organism>
<evidence type="ECO:0000313" key="2">
    <source>
        <dbReference type="EMBL" id="CAF3799058.1"/>
    </source>
</evidence>
<protein>
    <submittedName>
        <fullName evidence="1">Uncharacterized protein</fullName>
    </submittedName>
</protein>
<gene>
    <name evidence="1" type="ORF">GPM918_LOCUS15132</name>
    <name evidence="2" type="ORF">SRO942_LOCUS15132</name>
</gene>
<keyword evidence="3" id="KW-1185">Reference proteome</keyword>
<reference evidence="1" key="1">
    <citation type="submission" date="2021-02" db="EMBL/GenBank/DDBJ databases">
        <authorList>
            <person name="Nowell W R."/>
        </authorList>
    </citation>
    <scope>NUCLEOTIDE SEQUENCE</scope>
</reference>
<dbReference type="AlphaFoldDB" id="A0A814ISU4"/>
<dbReference type="Proteomes" id="UP000663829">
    <property type="component" value="Unassembled WGS sequence"/>
</dbReference>
<dbReference type="EMBL" id="CAJNOQ010003757">
    <property type="protein sequence ID" value="CAF1028029.1"/>
    <property type="molecule type" value="Genomic_DNA"/>
</dbReference>
<accession>A0A814ISU4</accession>
<dbReference type="EMBL" id="CAJOBC010003757">
    <property type="protein sequence ID" value="CAF3799058.1"/>
    <property type="molecule type" value="Genomic_DNA"/>
</dbReference>